<dbReference type="PANTHER" id="PTHR30026">
    <property type="entry name" value="OUTER MEMBRANE PROTEIN TOLC"/>
    <property type="match status" value="1"/>
</dbReference>
<dbReference type="EMBL" id="LGIA01000008">
    <property type="protein sequence ID" value="KOH47024.1"/>
    <property type="molecule type" value="Genomic_DNA"/>
</dbReference>
<evidence type="ECO:0000256" key="9">
    <source>
        <dbReference type="SAM" id="SignalP"/>
    </source>
</evidence>
<dbReference type="GO" id="GO:0015288">
    <property type="term" value="F:porin activity"/>
    <property type="evidence" value="ECO:0007669"/>
    <property type="project" value="TreeGrafter"/>
</dbReference>
<dbReference type="GO" id="GO:1990281">
    <property type="term" value="C:efflux pump complex"/>
    <property type="evidence" value="ECO:0007669"/>
    <property type="project" value="TreeGrafter"/>
</dbReference>
<feature type="coiled-coil region" evidence="8">
    <location>
        <begin position="255"/>
        <end position="284"/>
    </location>
</feature>
<dbReference type="OrthoDB" id="1674454at2"/>
<dbReference type="GO" id="GO:0015562">
    <property type="term" value="F:efflux transmembrane transporter activity"/>
    <property type="evidence" value="ECO:0007669"/>
    <property type="project" value="InterPro"/>
</dbReference>
<evidence type="ECO:0000256" key="3">
    <source>
        <dbReference type="ARBA" id="ARBA00022448"/>
    </source>
</evidence>
<accession>A0A0L8VEY2</accession>
<evidence type="ECO:0000256" key="1">
    <source>
        <dbReference type="ARBA" id="ARBA00004442"/>
    </source>
</evidence>
<dbReference type="PROSITE" id="PS51257">
    <property type="entry name" value="PROKAR_LIPOPROTEIN"/>
    <property type="match status" value="1"/>
</dbReference>
<feature type="chain" id="PRO_5005591807" description="Transporter" evidence="9">
    <location>
        <begin position="30"/>
        <end position="518"/>
    </location>
</feature>
<dbReference type="AlphaFoldDB" id="A0A0L8VEY2"/>
<evidence type="ECO:0000256" key="2">
    <source>
        <dbReference type="ARBA" id="ARBA00007613"/>
    </source>
</evidence>
<reference evidence="11" key="1">
    <citation type="submission" date="2015-07" db="EMBL/GenBank/DDBJ databases">
        <title>Genome sequencing of Sunxiuqinia dokdonensis strain SK.</title>
        <authorList>
            <person name="Ahn S."/>
            <person name="Kim B.-C."/>
        </authorList>
    </citation>
    <scope>NUCLEOTIDE SEQUENCE [LARGE SCALE GENOMIC DNA]</scope>
    <source>
        <strain evidence="11">SK</strain>
    </source>
</reference>
<keyword evidence="8" id="KW-0175">Coiled coil</keyword>
<keyword evidence="3" id="KW-0813">Transport</keyword>
<evidence type="ECO:0000256" key="6">
    <source>
        <dbReference type="ARBA" id="ARBA00023136"/>
    </source>
</evidence>
<evidence type="ECO:0000313" key="11">
    <source>
        <dbReference type="Proteomes" id="UP000036958"/>
    </source>
</evidence>
<keyword evidence="9" id="KW-0732">Signal</keyword>
<evidence type="ECO:0000256" key="4">
    <source>
        <dbReference type="ARBA" id="ARBA00022452"/>
    </source>
</evidence>
<dbReference type="STRING" id="1409788.NC99_01540"/>
<evidence type="ECO:0000256" key="8">
    <source>
        <dbReference type="SAM" id="Coils"/>
    </source>
</evidence>
<evidence type="ECO:0000256" key="7">
    <source>
        <dbReference type="ARBA" id="ARBA00023237"/>
    </source>
</evidence>
<keyword evidence="6" id="KW-0472">Membrane</keyword>
<dbReference type="Gene3D" id="1.20.1600.10">
    <property type="entry name" value="Outer membrane efflux proteins (OEP)"/>
    <property type="match status" value="1"/>
</dbReference>
<dbReference type="PANTHER" id="PTHR30026:SF5">
    <property type="entry name" value="ABC-TYPE EFFLUX SYSTEM SECRETIN COMPONENT"/>
    <property type="match status" value="1"/>
</dbReference>
<keyword evidence="11" id="KW-1185">Reference proteome</keyword>
<keyword evidence="4" id="KW-1134">Transmembrane beta strand</keyword>
<dbReference type="GO" id="GO:0009279">
    <property type="term" value="C:cell outer membrane"/>
    <property type="evidence" value="ECO:0007669"/>
    <property type="project" value="UniProtKB-SubCell"/>
</dbReference>
<dbReference type="SUPFAM" id="SSF56954">
    <property type="entry name" value="Outer membrane efflux proteins (OEP)"/>
    <property type="match status" value="1"/>
</dbReference>
<dbReference type="Proteomes" id="UP000036958">
    <property type="component" value="Unassembled WGS sequence"/>
</dbReference>
<feature type="signal peptide" evidence="9">
    <location>
        <begin position="1"/>
        <end position="29"/>
    </location>
</feature>
<gene>
    <name evidence="10" type="ORF">NC99_01540</name>
</gene>
<keyword evidence="7" id="KW-0998">Cell outer membrane</keyword>
<dbReference type="Pfam" id="PF02321">
    <property type="entry name" value="OEP"/>
    <property type="match status" value="2"/>
</dbReference>
<proteinExistence type="inferred from homology"/>
<protein>
    <recommendedName>
        <fullName evidence="12">Transporter</fullName>
    </recommendedName>
</protein>
<evidence type="ECO:0008006" key="12">
    <source>
        <dbReference type="Google" id="ProtNLM"/>
    </source>
</evidence>
<name>A0A0L8VEY2_9BACT</name>
<organism evidence="10 11">
    <name type="scientific">Sunxiuqinia dokdonensis</name>
    <dbReference type="NCBI Taxonomy" id="1409788"/>
    <lineage>
        <taxon>Bacteria</taxon>
        <taxon>Pseudomonadati</taxon>
        <taxon>Bacteroidota</taxon>
        <taxon>Bacteroidia</taxon>
        <taxon>Marinilabiliales</taxon>
        <taxon>Prolixibacteraceae</taxon>
        <taxon>Sunxiuqinia</taxon>
    </lineage>
</organism>
<comment type="caution">
    <text evidence="10">The sequence shown here is derived from an EMBL/GenBank/DDBJ whole genome shotgun (WGS) entry which is preliminary data.</text>
</comment>
<evidence type="ECO:0000313" key="10">
    <source>
        <dbReference type="EMBL" id="KOH47024.1"/>
    </source>
</evidence>
<comment type="similarity">
    <text evidence="2">Belongs to the outer membrane factor (OMF) (TC 1.B.17) family.</text>
</comment>
<dbReference type="InterPro" id="IPR003423">
    <property type="entry name" value="OMP_efflux"/>
</dbReference>
<evidence type="ECO:0000256" key="5">
    <source>
        <dbReference type="ARBA" id="ARBA00022692"/>
    </source>
</evidence>
<sequence>MQKSIRAMKTSVFLHLFFVGCLVQLQSHAQSSHVKVLTFSDVYEQTMDNSHVLKQAEHQMNEKSADLRAAQGLRAPKISLSGTAVQMADPLHLDLTPVRDAITPIYSTLGNFGNFSGVPNPDPATNQMMPALPDDQSTAAVRAQLLEGLDHLNAAEWDQMIQEKRFASLSASAVWPVFTGGKINAANEAARIHEEEAGLQKDQKQGELLSELVARYYGLVLSRESEKVREQVLGAMEKHLYDAEKLSVEGQIARVEKLHAEVAKADAERELKKARRQSLIVERSLQNTMALEPSDSIVAVNQLFVLKKIGGEDQFVELAKANSPLLQQVDSKKRLSQAGVKLEQSNYLPTIALTGMYDIANKDFSPYVPEWMVGVGLKWTLFDGVTRTRKVQAAKHRVNQVEEARLKAQDDIETVIRKLHQQLGMQLEQHESLEKSLTFAEAYLESKDMAFHEGLATSADVVDARLLVAKFKIEQLQAMYQYDVALAALMQICGVPAQFNHYITSDLVITQTIDSKQE</sequence>
<feature type="coiled-coil region" evidence="8">
    <location>
        <begin position="391"/>
        <end position="418"/>
    </location>
</feature>
<keyword evidence="5" id="KW-0812">Transmembrane</keyword>
<comment type="subcellular location">
    <subcellularLocation>
        <location evidence="1">Cell outer membrane</location>
    </subcellularLocation>
</comment>
<dbReference type="InterPro" id="IPR051906">
    <property type="entry name" value="TolC-like"/>
</dbReference>